<dbReference type="EnsemblPlants" id="Ma02_t24230.1">
    <property type="protein sequence ID" value="Ma02_p24230.1"/>
    <property type="gene ID" value="Ma02_g24230"/>
</dbReference>
<dbReference type="OMA" id="GMKISTW"/>
<feature type="domain" description="EF-hand" evidence="2">
    <location>
        <begin position="13"/>
        <end position="48"/>
    </location>
</feature>
<dbReference type="EMBL" id="HG996467">
    <property type="protein sequence ID" value="CAG1863000.1"/>
    <property type="molecule type" value="Genomic_DNA"/>
</dbReference>
<dbReference type="SMART" id="SM00054">
    <property type="entry name" value="EFh"/>
    <property type="match status" value="1"/>
</dbReference>
<dbReference type="Gramene" id="Ma02_t24230.1">
    <property type="protein sequence ID" value="Ma02_p24230.1"/>
    <property type="gene ID" value="Ma02_g24230"/>
</dbReference>
<dbReference type="InterPro" id="IPR002048">
    <property type="entry name" value="EF_hand_dom"/>
</dbReference>
<dbReference type="SUPFAM" id="SSF47473">
    <property type="entry name" value="EF-hand"/>
    <property type="match status" value="1"/>
</dbReference>
<dbReference type="Pfam" id="PF13202">
    <property type="entry name" value="EF-hand_5"/>
    <property type="match status" value="2"/>
</dbReference>
<gene>
    <name evidence="3" type="ORF">GSMUA_78940.1</name>
</gene>
<evidence type="ECO:0000313" key="4">
    <source>
        <dbReference type="EnsemblPlants" id="Ma02_p24230.1"/>
    </source>
</evidence>
<evidence type="ECO:0000313" key="3">
    <source>
        <dbReference type="EMBL" id="CAG1863000.1"/>
    </source>
</evidence>
<protein>
    <submittedName>
        <fullName evidence="3">(wild Malaysian banana) hypothetical protein</fullName>
    </submittedName>
</protein>
<dbReference type="InterPro" id="IPR011992">
    <property type="entry name" value="EF-hand-dom_pair"/>
</dbReference>
<dbReference type="GO" id="GO:0005509">
    <property type="term" value="F:calcium ion binding"/>
    <property type="evidence" value="ECO:0007669"/>
    <property type="project" value="InterPro"/>
</dbReference>
<dbReference type="InParanoid" id="A0A804I6D0"/>
<name>A0A804I6D0_MUSAM</name>
<organism evidence="4 5">
    <name type="scientific">Musa acuminata subsp. malaccensis</name>
    <name type="common">Wild banana</name>
    <name type="synonym">Musa malaccensis</name>
    <dbReference type="NCBI Taxonomy" id="214687"/>
    <lineage>
        <taxon>Eukaryota</taxon>
        <taxon>Viridiplantae</taxon>
        <taxon>Streptophyta</taxon>
        <taxon>Embryophyta</taxon>
        <taxon>Tracheophyta</taxon>
        <taxon>Spermatophyta</taxon>
        <taxon>Magnoliopsida</taxon>
        <taxon>Liliopsida</taxon>
        <taxon>Zingiberales</taxon>
        <taxon>Musaceae</taxon>
        <taxon>Musa</taxon>
    </lineage>
</organism>
<dbReference type="Gene3D" id="1.10.238.10">
    <property type="entry name" value="EF-hand"/>
    <property type="match status" value="1"/>
</dbReference>
<evidence type="ECO:0000256" key="1">
    <source>
        <dbReference type="ARBA" id="ARBA00022837"/>
    </source>
</evidence>
<dbReference type="InterPro" id="IPR018247">
    <property type="entry name" value="EF_Hand_1_Ca_BS"/>
</dbReference>
<reference evidence="4" key="2">
    <citation type="submission" date="2021-05" db="UniProtKB">
        <authorList>
            <consortium name="EnsemblPlants"/>
        </authorList>
    </citation>
    <scope>IDENTIFICATION</scope>
    <source>
        <strain evidence="4">subsp. malaccensis</strain>
    </source>
</reference>
<dbReference type="Proteomes" id="UP000012960">
    <property type="component" value="Unplaced"/>
</dbReference>
<dbReference type="PROSITE" id="PS50222">
    <property type="entry name" value="EF_HAND_2"/>
    <property type="match status" value="1"/>
</dbReference>
<keyword evidence="1" id="KW-0106">Calcium</keyword>
<proteinExistence type="predicted"/>
<keyword evidence="5" id="KW-1185">Reference proteome</keyword>
<accession>A0A804I6D0</accession>
<reference evidence="3" key="1">
    <citation type="submission" date="2021-03" db="EMBL/GenBank/DDBJ databases">
        <authorList>
            <consortium name="Genoscope - CEA"/>
            <person name="William W."/>
        </authorList>
    </citation>
    <scope>NUCLEOTIDE SEQUENCE</scope>
    <source>
        <strain evidence="3">Doubled-haploid Pahang</strain>
    </source>
</reference>
<evidence type="ECO:0000313" key="5">
    <source>
        <dbReference type="Proteomes" id="UP000012960"/>
    </source>
</evidence>
<dbReference type="AlphaFoldDB" id="A0A804I6D0"/>
<sequence length="91" mass="10359">MPIAQSQSMNGEISMEDFKTWLKNFDANKDGRISKAELREAIRSRGGWFTTWKSGRGLRQADTNRNGYIDDGEIENLIIFAQKNMGMKITA</sequence>
<dbReference type="PROSITE" id="PS00018">
    <property type="entry name" value="EF_HAND_1"/>
    <property type="match status" value="2"/>
</dbReference>
<evidence type="ECO:0000259" key="2">
    <source>
        <dbReference type="PROSITE" id="PS50222"/>
    </source>
</evidence>